<evidence type="ECO:0000313" key="1">
    <source>
        <dbReference type="EMBL" id="MBC8546209.1"/>
    </source>
</evidence>
<dbReference type="Gene3D" id="3.40.50.1000">
    <property type="entry name" value="HAD superfamily/HAD-like"/>
    <property type="match status" value="1"/>
</dbReference>
<gene>
    <name evidence="1" type="ORF">H8711_04570</name>
</gene>
<sequence>MSAGAPRRLSTLYLTDLDGTLFDDTPGLSERTRTILNRLLDEGLLFSVATARSAASALEKLEGLRLRLPVALMNGVLLFRTDTRTYVGHTAIDCGTAARVMDAMEEFGQSAYVFTFAQGQLYANFRDLSTPHQRQFCEERRSSGLKRFERVDRFRDLLGRRDVIFFSVTGAYEELLPLCERVRAIGGGLDVLMYEDFVNRIWYLEIFDARAGKAAALRQLRSISGAEETVCFGDNYNDVEMMRAADRSYAVANAVDAARASATGVIGHHCSDAVALFIRDEWEARTR</sequence>
<dbReference type="SUPFAM" id="SSF56784">
    <property type="entry name" value="HAD-like"/>
    <property type="match status" value="1"/>
</dbReference>
<protein>
    <submittedName>
        <fullName evidence="1">HAD family phosphatase</fullName>
    </submittedName>
</protein>
<dbReference type="Pfam" id="PF08282">
    <property type="entry name" value="Hydrolase_3"/>
    <property type="match status" value="1"/>
</dbReference>
<dbReference type="GO" id="GO:0000287">
    <property type="term" value="F:magnesium ion binding"/>
    <property type="evidence" value="ECO:0007669"/>
    <property type="project" value="TreeGrafter"/>
</dbReference>
<name>A0A926DZ97_9FIRM</name>
<dbReference type="Proteomes" id="UP000653127">
    <property type="component" value="Unassembled WGS sequence"/>
</dbReference>
<reference evidence="1" key="1">
    <citation type="submission" date="2020-08" db="EMBL/GenBank/DDBJ databases">
        <title>Genome public.</title>
        <authorList>
            <person name="Liu C."/>
            <person name="Sun Q."/>
        </authorList>
    </citation>
    <scope>NUCLEOTIDE SEQUENCE</scope>
    <source>
        <strain evidence="1">NSJ-31</strain>
    </source>
</reference>
<proteinExistence type="predicted"/>
<dbReference type="AlphaFoldDB" id="A0A926DZ97"/>
<dbReference type="EMBL" id="JACRST010000004">
    <property type="protein sequence ID" value="MBC8546209.1"/>
    <property type="molecule type" value="Genomic_DNA"/>
</dbReference>
<keyword evidence="2" id="KW-1185">Reference proteome</keyword>
<accession>A0A926DZ97</accession>
<organism evidence="1 2">
    <name type="scientific">Ligaoa zhengdingensis</name>
    <dbReference type="NCBI Taxonomy" id="2763658"/>
    <lineage>
        <taxon>Bacteria</taxon>
        <taxon>Bacillati</taxon>
        <taxon>Bacillota</taxon>
        <taxon>Clostridia</taxon>
        <taxon>Eubacteriales</taxon>
        <taxon>Oscillospiraceae</taxon>
        <taxon>Ligaoa</taxon>
    </lineage>
</organism>
<comment type="caution">
    <text evidence="1">The sequence shown here is derived from an EMBL/GenBank/DDBJ whole genome shotgun (WGS) entry which is preliminary data.</text>
</comment>
<dbReference type="InterPro" id="IPR036412">
    <property type="entry name" value="HAD-like_sf"/>
</dbReference>
<dbReference type="RefSeq" id="WP_249282361.1">
    <property type="nucleotide sequence ID" value="NZ_JACRST010000004.1"/>
</dbReference>
<dbReference type="GO" id="GO:0005829">
    <property type="term" value="C:cytosol"/>
    <property type="evidence" value="ECO:0007669"/>
    <property type="project" value="TreeGrafter"/>
</dbReference>
<dbReference type="PANTHER" id="PTHR10000:SF8">
    <property type="entry name" value="HAD SUPERFAMILY HYDROLASE-LIKE, TYPE 3"/>
    <property type="match status" value="1"/>
</dbReference>
<evidence type="ECO:0000313" key="2">
    <source>
        <dbReference type="Proteomes" id="UP000653127"/>
    </source>
</evidence>
<dbReference type="PANTHER" id="PTHR10000">
    <property type="entry name" value="PHOSPHOSERINE PHOSPHATASE"/>
    <property type="match status" value="1"/>
</dbReference>
<dbReference type="GO" id="GO:0016791">
    <property type="term" value="F:phosphatase activity"/>
    <property type="evidence" value="ECO:0007669"/>
    <property type="project" value="TreeGrafter"/>
</dbReference>
<dbReference type="InterPro" id="IPR023214">
    <property type="entry name" value="HAD_sf"/>
</dbReference>
<dbReference type="Gene3D" id="3.30.1240.10">
    <property type="match status" value="1"/>
</dbReference>